<dbReference type="PROSITE" id="PS51898">
    <property type="entry name" value="TYR_RECOMBINASE"/>
    <property type="match status" value="1"/>
</dbReference>
<evidence type="ECO:0000259" key="4">
    <source>
        <dbReference type="PROSITE" id="PS51898"/>
    </source>
</evidence>
<gene>
    <name evidence="5" type="ordered locus">Dole_2954</name>
</gene>
<keyword evidence="3" id="KW-0233">DNA recombination</keyword>
<proteinExistence type="inferred from homology"/>
<dbReference type="SUPFAM" id="SSF56349">
    <property type="entry name" value="DNA breaking-rejoining enzymes"/>
    <property type="match status" value="1"/>
</dbReference>
<dbReference type="RefSeq" id="WP_012176368.1">
    <property type="nucleotide sequence ID" value="NC_009943.1"/>
</dbReference>
<dbReference type="InterPro" id="IPR010998">
    <property type="entry name" value="Integrase_recombinase_N"/>
</dbReference>
<organism evidence="5 6">
    <name type="scientific">Desulfosudis oleivorans (strain DSM 6200 / JCM 39069 / Hxd3)</name>
    <name type="common">Desulfococcus oleovorans</name>
    <dbReference type="NCBI Taxonomy" id="96561"/>
    <lineage>
        <taxon>Bacteria</taxon>
        <taxon>Pseudomonadati</taxon>
        <taxon>Thermodesulfobacteriota</taxon>
        <taxon>Desulfobacteria</taxon>
        <taxon>Desulfobacterales</taxon>
        <taxon>Desulfosudaceae</taxon>
        <taxon>Desulfosudis</taxon>
    </lineage>
</organism>
<dbReference type="OrthoDB" id="9789256at2"/>
<evidence type="ECO:0000256" key="3">
    <source>
        <dbReference type="ARBA" id="ARBA00023172"/>
    </source>
</evidence>
<dbReference type="InterPro" id="IPR002104">
    <property type="entry name" value="Integrase_catalytic"/>
</dbReference>
<keyword evidence="2" id="KW-0238">DNA-binding</keyword>
<dbReference type="InterPro" id="IPR011010">
    <property type="entry name" value="DNA_brk_join_enz"/>
</dbReference>
<name>A8ZYY4_DESOH</name>
<dbReference type="KEGG" id="dol:Dole_2954"/>
<dbReference type="Proteomes" id="UP000008561">
    <property type="component" value="Chromosome"/>
</dbReference>
<dbReference type="STRING" id="96561.Dole_2954"/>
<evidence type="ECO:0000313" key="6">
    <source>
        <dbReference type="Proteomes" id="UP000008561"/>
    </source>
</evidence>
<dbReference type="EMBL" id="CP000859">
    <property type="protein sequence ID" value="ABW68757.1"/>
    <property type="molecule type" value="Genomic_DNA"/>
</dbReference>
<dbReference type="GO" id="GO:0003677">
    <property type="term" value="F:DNA binding"/>
    <property type="evidence" value="ECO:0007669"/>
    <property type="project" value="UniProtKB-KW"/>
</dbReference>
<evidence type="ECO:0000256" key="1">
    <source>
        <dbReference type="ARBA" id="ARBA00008857"/>
    </source>
</evidence>
<comment type="similarity">
    <text evidence="1">Belongs to the 'phage' integrase family.</text>
</comment>
<dbReference type="PANTHER" id="PTHR30349">
    <property type="entry name" value="PHAGE INTEGRASE-RELATED"/>
    <property type="match status" value="1"/>
</dbReference>
<feature type="domain" description="Tyr recombinase" evidence="4">
    <location>
        <begin position="209"/>
        <end position="388"/>
    </location>
</feature>
<sequence length="409" mass="46502">MAGKWVKTTFPGVRYKEHPTRKNGVKRDQYFTIRYKLAGKDREEGLGWASENWTAAKAYDRLKELKENRKTGEGPQTLAEKRAIEDKRKDADKQARQLAEKENVTFGRFMAETYLPQCKRDKKPTTYAMEEALYRVHLAETIGNLPFGKIAAFHVERVKKAMADKKKAGRTIQYALQVTRQVFNMARKRGVYTGENPTSAVKWPKLDNMKMRYLSIDEAEKLFDALAAKSHNLHDMALLSLHSGLRFGEIAKLTWSCVNWKAGTLAILDAKTGSRTAYLTTRAKAMLKNREEGAPNELIFQKRSGLDGSIARASKTFSRVVKELGLNQGITDRKQKVTFHTLRHSYATHLYESTHDLYLTQKSLGHTTSTMTQRYAKMTENRLREGSAALEAAFKTNGQKKKKNAGQVL</sequence>
<dbReference type="CDD" id="cd00796">
    <property type="entry name" value="INT_Rci_Hp1_C"/>
    <property type="match status" value="1"/>
</dbReference>
<dbReference type="PANTHER" id="PTHR30349:SF41">
    <property type="entry name" value="INTEGRASE_RECOMBINASE PROTEIN MJ0367-RELATED"/>
    <property type="match status" value="1"/>
</dbReference>
<evidence type="ECO:0000256" key="2">
    <source>
        <dbReference type="ARBA" id="ARBA00023125"/>
    </source>
</evidence>
<dbReference type="Gene3D" id="1.10.443.10">
    <property type="entry name" value="Intergrase catalytic core"/>
    <property type="match status" value="1"/>
</dbReference>
<evidence type="ECO:0000313" key="5">
    <source>
        <dbReference type="EMBL" id="ABW68757.1"/>
    </source>
</evidence>
<dbReference type="GO" id="GO:0015074">
    <property type="term" value="P:DNA integration"/>
    <property type="evidence" value="ECO:0007669"/>
    <property type="project" value="InterPro"/>
</dbReference>
<dbReference type="HOGENOM" id="CLU_027562_17_7_7"/>
<dbReference type="AlphaFoldDB" id="A8ZYY4"/>
<dbReference type="Pfam" id="PF00589">
    <property type="entry name" value="Phage_integrase"/>
    <property type="match status" value="1"/>
</dbReference>
<dbReference type="InterPro" id="IPR013762">
    <property type="entry name" value="Integrase-like_cat_sf"/>
</dbReference>
<dbReference type="GO" id="GO:0006310">
    <property type="term" value="P:DNA recombination"/>
    <property type="evidence" value="ECO:0007669"/>
    <property type="project" value="UniProtKB-KW"/>
</dbReference>
<keyword evidence="6" id="KW-1185">Reference proteome</keyword>
<dbReference type="InterPro" id="IPR050090">
    <property type="entry name" value="Tyrosine_recombinase_XerCD"/>
</dbReference>
<dbReference type="Gene3D" id="1.10.150.130">
    <property type="match status" value="1"/>
</dbReference>
<accession>A8ZYY4</accession>
<reference evidence="5 6" key="1">
    <citation type="submission" date="2007-10" db="EMBL/GenBank/DDBJ databases">
        <title>Complete sequence of Desulfococcus oleovorans Hxd3.</title>
        <authorList>
            <consortium name="US DOE Joint Genome Institute"/>
            <person name="Copeland A."/>
            <person name="Lucas S."/>
            <person name="Lapidus A."/>
            <person name="Barry K."/>
            <person name="Glavina del Rio T."/>
            <person name="Dalin E."/>
            <person name="Tice H."/>
            <person name="Pitluck S."/>
            <person name="Kiss H."/>
            <person name="Brettin T."/>
            <person name="Bruce D."/>
            <person name="Detter J.C."/>
            <person name="Han C."/>
            <person name="Schmutz J."/>
            <person name="Larimer F."/>
            <person name="Land M."/>
            <person name="Hauser L."/>
            <person name="Kyrpides N."/>
            <person name="Kim E."/>
            <person name="Wawrik B."/>
            <person name="Richardson P."/>
        </authorList>
    </citation>
    <scope>NUCLEOTIDE SEQUENCE [LARGE SCALE GENOMIC DNA]</scope>
    <source>
        <strain evidence="6">DSM 6200 / JCM 39069 / Hxd3</strain>
    </source>
</reference>
<protein>
    <submittedName>
        <fullName evidence="5">Integrase family protein</fullName>
    </submittedName>
</protein>
<dbReference type="eggNOG" id="COG4974">
    <property type="taxonomic scope" value="Bacteria"/>
</dbReference>